<accession>A0ABV8VUB0</accession>
<dbReference type="RefSeq" id="WP_390198841.1">
    <property type="nucleotide sequence ID" value="NZ_JBHSDV010000002.1"/>
</dbReference>
<feature type="binding site" evidence="6">
    <location>
        <position position="286"/>
    </location>
    <ligand>
        <name>FAD</name>
        <dbReference type="ChEBI" id="CHEBI:57692"/>
    </ligand>
</feature>
<evidence type="ECO:0000313" key="8">
    <source>
        <dbReference type="EMBL" id="MFC4388086.1"/>
    </source>
</evidence>
<comment type="similarity">
    <text evidence="6">Belongs to the ferredoxin--NADP reductase type 2 family.</text>
</comment>
<feature type="binding site" evidence="6">
    <location>
        <position position="326"/>
    </location>
    <ligand>
        <name>FAD</name>
        <dbReference type="ChEBI" id="CHEBI:57692"/>
    </ligand>
</feature>
<sequence length="333" mass="37226">MQKTFDIVIIGGGTTGLFATYYATMRGLDVLLIESQQRLGGKVMQFFPEKLIYDVGGLPEILGEQLVKQMEEQARRHQPPVVVGQFVTNIDQQEDGFTLTTSTKEKYQAKKVLLATGAGTFHAKRPEEWDALSPQSFKETVPTTLDDLVSYTDKHVVITGNSKVNVSWALYVSKVASEVTIINNQQTFQHITEEEQEALQNAQVNIYKNTKIKDFLIENDTLTGMIIKETSNHVEQTIKADCLITYNGISLQETPFTQWGIVMEKGRINVNACMETNVSGIFAAGDIVQYPGKTMLIATGYTDAMTAINHAHMQINPKAKEQVYSTVIYQTRK</sequence>
<dbReference type="HAMAP" id="MF_01685">
    <property type="entry name" value="FENR2"/>
    <property type="match status" value="1"/>
</dbReference>
<dbReference type="InterPro" id="IPR050097">
    <property type="entry name" value="Ferredoxin-NADP_redctase_2"/>
</dbReference>
<feature type="binding site" evidence="6">
    <location>
        <position position="47"/>
    </location>
    <ligand>
        <name>FAD</name>
        <dbReference type="ChEBI" id="CHEBI:57692"/>
    </ligand>
</feature>
<dbReference type="InterPro" id="IPR023753">
    <property type="entry name" value="FAD/NAD-binding_dom"/>
</dbReference>
<organism evidence="8 9">
    <name type="scientific">Gracilibacillus marinus</name>
    <dbReference type="NCBI Taxonomy" id="630535"/>
    <lineage>
        <taxon>Bacteria</taxon>
        <taxon>Bacillati</taxon>
        <taxon>Bacillota</taxon>
        <taxon>Bacilli</taxon>
        <taxon>Bacillales</taxon>
        <taxon>Bacillaceae</taxon>
        <taxon>Gracilibacillus</taxon>
    </lineage>
</organism>
<protein>
    <recommendedName>
        <fullName evidence="6">Ferredoxin--NADP reductase</fullName>
        <shortName evidence="6">FNR</shortName>
        <shortName evidence="6">Fd-NADP(+) reductase</shortName>
        <ecNumber evidence="6">1.18.1.2</ecNumber>
    </recommendedName>
</protein>
<dbReference type="Pfam" id="PF07992">
    <property type="entry name" value="Pyr_redox_2"/>
    <property type="match status" value="1"/>
</dbReference>
<keyword evidence="4 6" id="KW-0521">NADP</keyword>
<dbReference type="PANTHER" id="PTHR48105">
    <property type="entry name" value="THIOREDOXIN REDUCTASE 1-RELATED-RELATED"/>
    <property type="match status" value="1"/>
</dbReference>
<feature type="binding site" evidence="6">
    <location>
        <position position="121"/>
    </location>
    <ligand>
        <name>FAD</name>
        <dbReference type="ChEBI" id="CHEBI:57692"/>
    </ligand>
</feature>
<dbReference type="PRINTS" id="PR00469">
    <property type="entry name" value="PNDRDTASEII"/>
</dbReference>
<name>A0ABV8VUB0_9BACI</name>
<gene>
    <name evidence="8" type="ORF">ACFOZ1_09730</name>
</gene>
<dbReference type="EMBL" id="JBHSDV010000002">
    <property type="protein sequence ID" value="MFC4388086.1"/>
    <property type="molecule type" value="Genomic_DNA"/>
</dbReference>
<evidence type="ECO:0000259" key="7">
    <source>
        <dbReference type="Pfam" id="PF07992"/>
    </source>
</evidence>
<dbReference type="EC" id="1.18.1.2" evidence="6"/>
<comment type="catalytic activity">
    <reaction evidence="6">
        <text>2 reduced [2Fe-2S]-[ferredoxin] + NADP(+) + H(+) = 2 oxidized [2Fe-2S]-[ferredoxin] + NADPH</text>
        <dbReference type="Rhea" id="RHEA:20125"/>
        <dbReference type="Rhea" id="RHEA-COMP:10000"/>
        <dbReference type="Rhea" id="RHEA-COMP:10001"/>
        <dbReference type="ChEBI" id="CHEBI:15378"/>
        <dbReference type="ChEBI" id="CHEBI:33737"/>
        <dbReference type="ChEBI" id="CHEBI:33738"/>
        <dbReference type="ChEBI" id="CHEBI:57783"/>
        <dbReference type="ChEBI" id="CHEBI:58349"/>
        <dbReference type="EC" id="1.18.1.2"/>
    </reaction>
</comment>
<dbReference type="SUPFAM" id="SSF51905">
    <property type="entry name" value="FAD/NAD(P)-binding domain"/>
    <property type="match status" value="1"/>
</dbReference>
<feature type="domain" description="FAD/NAD(P)-binding" evidence="7">
    <location>
        <begin position="5"/>
        <end position="299"/>
    </location>
</feature>
<comment type="cofactor">
    <cofactor evidence="6">
        <name>FAD</name>
        <dbReference type="ChEBI" id="CHEBI:57692"/>
    </cofactor>
    <text evidence="6">Binds 1 FAD per subunit.</text>
</comment>
<dbReference type="Proteomes" id="UP001595880">
    <property type="component" value="Unassembled WGS sequence"/>
</dbReference>
<evidence type="ECO:0000256" key="5">
    <source>
        <dbReference type="ARBA" id="ARBA00023002"/>
    </source>
</evidence>
<feature type="binding site" evidence="6">
    <location>
        <position position="42"/>
    </location>
    <ligand>
        <name>FAD</name>
        <dbReference type="ChEBI" id="CHEBI:57692"/>
    </ligand>
</feature>
<keyword evidence="2 6" id="KW-0285">Flavoprotein</keyword>
<feature type="binding site" evidence="6">
    <location>
        <position position="15"/>
    </location>
    <ligand>
        <name>FAD</name>
        <dbReference type="ChEBI" id="CHEBI:57692"/>
    </ligand>
</feature>
<dbReference type="InterPro" id="IPR022890">
    <property type="entry name" value="Fd--NADP_Rdtase_type_2"/>
</dbReference>
<keyword evidence="5 6" id="KW-0560">Oxidoreductase</keyword>
<comment type="caution">
    <text evidence="8">The sequence shown here is derived from an EMBL/GenBank/DDBJ whole genome shotgun (WGS) entry which is preliminary data.</text>
</comment>
<dbReference type="InterPro" id="IPR036188">
    <property type="entry name" value="FAD/NAD-bd_sf"/>
</dbReference>
<proteinExistence type="inferred from homology"/>
<keyword evidence="9" id="KW-1185">Reference proteome</keyword>
<keyword evidence="3 6" id="KW-0274">FAD</keyword>
<evidence type="ECO:0000256" key="2">
    <source>
        <dbReference type="ARBA" id="ARBA00022630"/>
    </source>
</evidence>
<evidence type="ECO:0000313" key="9">
    <source>
        <dbReference type="Proteomes" id="UP001595880"/>
    </source>
</evidence>
<comment type="subunit">
    <text evidence="1 6">Homodimer.</text>
</comment>
<evidence type="ECO:0000256" key="1">
    <source>
        <dbReference type="ARBA" id="ARBA00011738"/>
    </source>
</evidence>
<evidence type="ECO:0000256" key="4">
    <source>
        <dbReference type="ARBA" id="ARBA00022857"/>
    </source>
</evidence>
<feature type="binding site" evidence="6">
    <location>
        <position position="34"/>
    </location>
    <ligand>
        <name>FAD</name>
        <dbReference type="ChEBI" id="CHEBI:57692"/>
    </ligand>
</feature>
<dbReference type="PRINTS" id="PR00368">
    <property type="entry name" value="FADPNR"/>
</dbReference>
<feature type="binding site" evidence="6">
    <location>
        <position position="87"/>
    </location>
    <ligand>
        <name>FAD</name>
        <dbReference type="ChEBI" id="CHEBI:57692"/>
    </ligand>
</feature>
<dbReference type="Gene3D" id="3.50.50.60">
    <property type="entry name" value="FAD/NAD(P)-binding domain"/>
    <property type="match status" value="2"/>
</dbReference>
<evidence type="ECO:0000256" key="6">
    <source>
        <dbReference type="HAMAP-Rule" id="MF_01685"/>
    </source>
</evidence>
<reference evidence="9" key="1">
    <citation type="journal article" date="2019" name="Int. J. Syst. Evol. Microbiol.">
        <title>The Global Catalogue of Microorganisms (GCM) 10K type strain sequencing project: providing services to taxonomists for standard genome sequencing and annotation.</title>
        <authorList>
            <consortium name="The Broad Institute Genomics Platform"/>
            <consortium name="The Broad Institute Genome Sequencing Center for Infectious Disease"/>
            <person name="Wu L."/>
            <person name="Ma J."/>
        </authorList>
    </citation>
    <scope>NUCLEOTIDE SEQUENCE [LARGE SCALE GENOMIC DNA]</scope>
    <source>
        <strain evidence="9">KACC 14058</strain>
    </source>
</reference>
<evidence type="ECO:0000256" key="3">
    <source>
        <dbReference type="ARBA" id="ARBA00022827"/>
    </source>
</evidence>